<dbReference type="AlphaFoldDB" id="A0AA37P8R7"/>
<accession>A0AA37P8R7</accession>
<name>A0AA37P8R7_9PEZI</name>
<dbReference type="RefSeq" id="XP_049130076.1">
    <property type="nucleotide sequence ID" value="XM_049274119.1"/>
</dbReference>
<gene>
    <name evidence="1" type="ORF">ColSpa_07907</name>
</gene>
<dbReference type="EMBL" id="BQXU01000020">
    <property type="protein sequence ID" value="GKT47726.1"/>
    <property type="molecule type" value="Genomic_DNA"/>
</dbReference>
<dbReference type="Proteomes" id="UP001055115">
    <property type="component" value="Unassembled WGS sequence"/>
</dbReference>
<protein>
    <submittedName>
        <fullName evidence="1">Uncharacterized protein</fullName>
    </submittedName>
</protein>
<reference evidence="1 2" key="1">
    <citation type="submission" date="2022-03" db="EMBL/GenBank/DDBJ databases">
        <title>Genome data of Colletotrichum spp.</title>
        <authorList>
            <person name="Utami Y.D."/>
            <person name="Hiruma K."/>
        </authorList>
    </citation>
    <scope>NUCLEOTIDE SEQUENCE [LARGE SCALE GENOMIC DNA]</scope>
    <source>
        <strain evidence="1 2">MAFF 239500</strain>
    </source>
</reference>
<keyword evidence="2" id="KW-1185">Reference proteome</keyword>
<evidence type="ECO:0000313" key="1">
    <source>
        <dbReference type="EMBL" id="GKT47726.1"/>
    </source>
</evidence>
<proteinExistence type="predicted"/>
<evidence type="ECO:0000313" key="2">
    <source>
        <dbReference type="Proteomes" id="UP001055115"/>
    </source>
</evidence>
<sequence>MTQKTTADDLLSVLALDELPTDTKIQKDYGFDRCHTASDMSNLLGVYKTLLVNIGVKPKTLDEWMKQGKKDLAANIREKLELKSHRVHKPLLLWFYQAKHIWNAPEPQEKAAAAEPSTAQAKSED</sequence>
<comment type="caution">
    <text evidence="1">The sequence shown here is derived from an EMBL/GenBank/DDBJ whole genome shotgun (WGS) entry which is preliminary data.</text>
</comment>
<dbReference type="GeneID" id="73328709"/>
<organism evidence="1 2">
    <name type="scientific">Colletotrichum spaethianum</name>
    <dbReference type="NCBI Taxonomy" id="700344"/>
    <lineage>
        <taxon>Eukaryota</taxon>
        <taxon>Fungi</taxon>
        <taxon>Dikarya</taxon>
        <taxon>Ascomycota</taxon>
        <taxon>Pezizomycotina</taxon>
        <taxon>Sordariomycetes</taxon>
        <taxon>Hypocreomycetidae</taxon>
        <taxon>Glomerellales</taxon>
        <taxon>Glomerellaceae</taxon>
        <taxon>Colletotrichum</taxon>
        <taxon>Colletotrichum spaethianum species complex</taxon>
    </lineage>
</organism>